<name>A0A1B9Y2H0_9FLAO</name>
<dbReference type="Proteomes" id="UP000093186">
    <property type="component" value="Unassembled WGS sequence"/>
</dbReference>
<evidence type="ECO:0000259" key="2">
    <source>
        <dbReference type="Pfam" id="PF00534"/>
    </source>
</evidence>
<evidence type="ECO:0000256" key="1">
    <source>
        <dbReference type="ARBA" id="ARBA00022679"/>
    </source>
</evidence>
<dbReference type="PANTHER" id="PTHR46401:SF2">
    <property type="entry name" value="GLYCOSYLTRANSFERASE WBBK-RELATED"/>
    <property type="match status" value="1"/>
</dbReference>
<dbReference type="EMBL" id="MAKX01000001">
    <property type="protein sequence ID" value="OCK43992.1"/>
    <property type="molecule type" value="Genomic_DNA"/>
</dbReference>
<dbReference type="SUPFAM" id="SSF53756">
    <property type="entry name" value="UDP-Glycosyltransferase/glycogen phosphorylase"/>
    <property type="match status" value="1"/>
</dbReference>
<evidence type="ECO:0000313" key="3">
    <source>
        <dbReference type="EMBL" id="OCK43992.1"/>
    </source>
</evidence>
<comment type="caution">
    <text evidence="3">The sequence shown here is derived from an EMBL/GenBank/DDBJ whole genome shotgun (WGS) entry which is preliminary data.</text>
</comment>
<dbReference type="PANTHER" id="PTHR46401">
    <property type="entry name" value="GLYCOSYLTRANSFERASE WBBK-RELATED"/>
    <property type="match status" value="1"/>
</dbReference>
<dbReference type="Pfam" id="PF00534">
    <property type="entry name" value="Glycos_transf_1"/>
    <property type="match status" value="1"/>
</dbReference>
<dbReference type="GO" id="GO:0016757">
    <property type="term" value="F:glycosyltransferase activity"/>
    <property type="evidence" value="ECO:0007669"/>
    <property type="project" value="InterPro"/>
</dbReference>
<dbReference type="Gene3D" id="3.40.50.2000">
    <property type="entry name" value="Glycogen Phosphorylase B"/>
    <property type="match status" value="2"/>
</dbReference>
<proteinExistence type="predicted"/>
<reference evidence="3 4" key="1">
    <citation type="submission" date="2016-06" db="EMBL/GenBank/DDBJ databases">
        <title>Draft Genome Sequence of Tenacibaculum soleae UCD-KL19.</title>
        <authorList>
            <person name="Eisen J.A."/>
            <person name="Coil D.A."/>
            <person name="Lujan K.M."/>
        </authorList>
    </citation>
    <scope>NUCLEOTIDE SEQUENCE [LARGE SCALE GENOMIC DNA]</scope>
    <source>
        <strain evidence="3 4">UCD-KL19</strain>
    </source>
</reference>
<keyword evidence="4" id="KW-1185">Reference proteome</keyword>
<dbReference type="GO" id="GO:0009103">
    <property type="term" value="P:lipopolysaccharide biosynthetic process"/>
    <property type="evidence" value="ECO:0007669"/>
    <property type="project" value="TreeGrafter"/>
</dbReference>
<protein>
    <recommendedName>
        <fullName evidence="2">Glycosyl transferase family 1 domain-containing protein</fullName>
    </recommendedName>
</protein>
<dbReference type="RefSeq" id="WP_068702911.1">
    <property type="nucleotide sequence ID" value="NZ_MAKX01000001.1"/>
</dbReference>
<accession>A0A1B9Y2H0</accession>
<evidence type="ECO:0000313" key="4">
    <source>
        <dbReference type="Proteomes" id="UP000093186"/>
    </source>
</evidence>
<dbReference type="InterPro" id="IPR001296">
    <property type="entry name" value="Glyco_trans_1"/>
</dbReference>
<dbReference type="STRING" id="447689.BA195_04665"/>
<organism evidence="3 4">
    <name type="scientific">Tenacibaculum soleae</name>
    <dbReference type="NCBI Taxonomy" id="447689"/>
    <lineage>
        <taxon>Bacteria</taxon>
        <taxon>Pseudomonadati</taxon>
        <taxon>Bacteroidota</taxon>
        <taxon>Flavobacteriia</taxon>
        <taxon>Flavobacteriales</taxon>
        <taxon>Flavobacteriaceae</taxon>
        <taxon>Tenacibaculum</taxon>
    </lineage>
</organism>
<dbReference type="AlphaFoldDB" id="A0A1B9Y2H0"/>
<keyword evidence="1" id="KW-0808">Transferase</keyword>
<gene>
    <name evidence="3" type="ORF">BA195_04665</name>
</gene>
<dbReference type="CDD" id="cd03801">
    <property type="entry name" value="GT4_PimA-like"/>
    <property type="match status" value="1"/>
</dbReference>
<sequence length="367" mass="42963">MKSKHVLFLNYHSLPKILDPNEKLIKFHFVYDVLLELKKKHKISVIEFIGVKNFFIKNNIFYYFQRKTNNKKFLIDLKTHFLIKKISPDVIYIHGFSKIYHVIFFKFYLKKNTKIIIQHHAERPPHNWLKKNILSKLDKFIDAYIFTSIDMADNWISKDLISSRVKIFTQPELSTHFSYNSTIKKDANLFIWVGRLNKNKDPITIIEAFISYIKINSKAKLVLFYSEKELEKKIIDILNLSGITNEIKLMGVIDNSELEEWYQKSTYFLLGSYYEGGSTALIESMACGCIPIITNIASNRAITENGKYAKLFKPGDKEDLLEKLKSLKNFNSKSLSLKIKNHFNNKLSFKALSSGLEKLIETLFNHH</sequence>
<dbReference type="OrthoDB" id="9811239at2"/>
<feature type="domain" description="Glycosyl transferase family 1" evidence="2">
    <location>
        <begin position="181"/>
        <end position="329"/>
    </location>
</feature>